<dbReference type="CDD" id="cd06261">
    <property type="entry name" value="TM_PBP2"/>
    <property type="match status" value="1"/>
</dbReference>
<dbReference type="Pfam" id="PF00528">
    <property type="entry name" value="BPD_transp_1"/>
    <property type="match status" value="1"/>
</dbReference>
<evidence type="ECO:0000259" key="8">
    <source>
        <dbReference type="Pfam" id="PF00528"/>
    </source>
</evidence>
<feature type="domain" description="ABC transmembrane type-1" evidence="8">
    <location>
        <begin position="40"/>
        <end position="173"/>
    </location>
</feature>
<feature type="transmembrane region" description="Helical" evidence="7">
    <location>
        <begin position="83"/>
        <end position="102"/>
    </location>
</feature>
<comment type="caution">
    <text evidence="9">The sequence shown here is derived from an EMBL/GenBank/DDBJ whole genome shotgun (WGS) entry which is preliminary data.</text>
</comment>
<dbReference type="PANTHER" id="PTHR30465:SF44">
    <property type="entry name" value="ABC-TYPE DIPEPTIDE_OLIGOPEPTIDE TRANSPORT SYSTEM, PERMEASE COMPONENT"/>
    <property type="match status" value="1"/>
</dbReference>
<reference evidence="9 10" key="1">
    <citation type="submission" date="2023-10" db="EMBL/GenBank/DDBJ databases">
        <title>179-bfca-hs.</title>
        <authorList>
            <person name="Miliotis G."/>
            <person name="Sengupta P."/>
            <person name="Hameed A."/>
            <person name="Chuvochina M."/>
            <person name="Mcdonagh F."/>
            <person name="Simpson A.C."/>
            <person name="Singh N.K."/>
            <person name="Rekha P.D."/>
            <person name="Raman K."/>
            <person name="Hugenholtz P."/>
            <person name="Venkateswaran K."/>
        </authorList>
    </citation>
    <scope>NUCLEOTIDE SEQUENCE [LARGE SCALE GENOMIC DNA]</scope>
    <source>
        <strain evidence="9 10">179-BFC-A-HS</strain>
    </source>
</reference>
<dbReference type="EMBL" id="JAROCA020000001">
    <property type="protein sequence ID" value="MDY0404459.1"/>
    <property type="molecule type" value="Genomic_DNA"/>
</dbReference>
<feature type="transmembrane region" description="Helical" evidence="7">
    <location>
        <begin position="141"/>
        <end position="163"/>
    </location>
</feature>
<evidence type="ECO:0000256" key="4">
    <source>
        <dbReference type="ARBA" id="ARBA00022692"/>
    </source>
</evidence>
<sequence length="213" mass="24403">MGVFHHLDFHWFFYFFYVGFGINRCYHVFAGKSTGKNQIYFFLGESIPDVLVIGLTMVGVVFIYKHTDMLVLEIVANNGEKIYALPIIVLALIPTMLLYRIMMYDFEEEASKLYTDIAKSKGLTTGKILFSHIFRNAMIHIFLHAKSMLAFLLSNLLIVEYVFNLDGLMGFMFDHFSPEILTVGMLSIFVPAYVLQAIGQIIIEKKTGRQVEV</sequence>
<dbReference type="InterPro" id="IPR000515">
    <property type="entry name" value="MetI-like"/>
</dbReference>
<keyword evidence="3" id="KW-1003">Cell membrane</keyword>
<evidence type="ECO:0000313" key="9">
    <source>
        <dbReference type="EMBL" id="MDY0404459.1"/>
    </source>
</evidence>
<keyword evidence="5 7" id="KW-1133">Transmembrane helix</keyword>
<dbReference type="InterPro" id="IPR035906">
    <property type="entry name" value="MetI-like_sf"/>
</dbReference>
<evidence type="ECO:0000313" key="10">
    <source>
        <dbReference type="Proteomes" id="UP001228376"/>
    </source>
</evidence>
<dbReference type="PANTHER" id="PTHR30465">
    <property type="entry name" value="INNER MEMBRANE ABC TRANSPORTER"/>
    <property type="match status" value="1"/>
</dbReference>
<feature type="transmembrane region" description="Helical" evidence="7">
    <location>
        <begin position="183"/>
        <end position="203"/>
    </location>
</feature>
<evidence type="ECO:0000256" key="3">
    <source>
        <dbReference type="ARBA" id="ARBA00022475"/>
    </source>
</evidence>
<feature type="transmembrane region" description="Helical" evidence="7">
    <location>
        <begin position="12"/>
        <end position="29"/>
    </location>
</feature>
<dbReference type="SUPFAM" id="SSF161098">
    <property type="entry name" value="MetI-like"/>
    <property type="match status" value="1"/>
</dbReference>
<comment type="subcellular location">
    <subcellularLocation>
        <location evidence="1">Cell membrane</location>
        <topology evidence="1">Multi-pass membrane protein</topology>
    </subcellularLocation>
</comment>
<keyword evidence="4 7" id="KW-0812">Transmembrane</keyword>
<evidence type="ECO:0000256" key="7">
    <source>
        <dbReference type="SAM" id="Phobius"/>
    </source>
</evidence>
<keyword evidence="2" id="KW-0813">Transport</keyword>
<gene>
    <name evidence="9" type="ORF">P5G51_002675</name>
</gene>
<name>A0ABU5CF44_9BACI</name>
<evidence type="ECO:0000256" key="6">
    <source>
        <dbReference type="ARBA" id="ARBA00023136"/>
    </source>
</evidence>
<evidence type="ECO:0000256" key="5">
    <source>
        <dbReference type="ARBA" id="ARBA00022989"/>
    </source>
</evidence>
<evidence type="ECO:0000256" key="1">
    <source>
        <dbReference type="ARBA" id="ARBA00004651"/>
    </source>
</evidence>
<keyword evidence="6 7" id="KW-0472">Membrane</keyword>
<keyword evidence="10" id="KW-1185">Reference proteome</keyword>
<dbReference type="RefSeq" id="WP_320384197.1">
    <property type="nucleotide sequence ID" value="NZ_JAROCA020000001.1"/>
</dbReference>
<feature type="transmembrane region" description="Helical" evidence="7">
    <location>
        <begin position="41"/>
        <end position="63"/>
    </location>
</feature>
<protein>
    <submittedName>
        <fullName evidence="9">ABC transporter permease subunit</fullName>
    </submittedName>
</protein>
<organism evidence="9 10">
    <name type="scientific">Tigheibacillus jepli</name>
    <dbReference type="NCBI Taxonomy" id="3035914"/>
    <lineage>
        <taxon>Bacteria</taxon>
        <taxon>Bacillati</taxon>
        <taxon>Bacillota</taxon>
        <taxon>Bacilli</taxon>
        <taxon>Bacillales</taxon>
        <taxon>Bacillaceae</taxon>
        <taxon>Tigheibacillus</taxon>
    </lineage>
</organism>
<evidence type="ECO:0000256" key="2">
    <source>
        <dbReference type="ARBA" id="ARBA00022448"/>
    </source>
</evidence>
<accession>A0ABU5CF44</accession>
<dbReference type="Gene3D" id="1.10.3720.10">
    <property type="entry name" value="MetI-like"/>
    <property type="match status" value="1"/>
</dbReference>
<proteinExistence type="predicted"/>
<dbReference type="Proteomes" id="UP001228376">
    <property type="component" value="Unassembled WGS sequence"/>
</dbReference>